<proteinExistence type="predicted"/>
<comment type="subcellular location">
    <subcellularLocation>
        <location evidence="1">Cell membrane</location>
        <topology evidence="1">Multi-pass membrane protein</topology>
    </subcellularLocation>
</comment>
<evidence type="ECO:0000256" key="6">
    <source>
        <dbReference type="ARBA" id="ARBA00022989"/>
    </source>
</evidence>
<evidence type="ECO:0000256" key="5">
    <source>
        <dbReference type="ARBA" id="ARBA00022692"/>
    </source>
</evidence>
<evidence type="ECO:0000256" key="7">
    <source>
        <dbReference type="ARBA" id="ARBA00023136"/>
    </source>
</evidence>
<keyword evidence="2" id="KW-1003">Cell membrane</keyword>
<dbReference type="GO" id="GO:0005886">
    <property type="term" value="C:plasma membrane"/>
    <property type="evidence" value="ECO:0007669"/>
    <property type="project" value="UniProtKB-SubCell"/>
</dbReference>
<feature type="transmembrane region" description="Helical" evidence="8">
    <location>
        <begin position="79"/>
        <end position="99"/>
    </location>
</feature>
<dbReference type="PANTHER" id="PTHR33908:SF11">
    <property type="entry name" value="MEMBRANE PROTEIN"/>
    <property type="match status" value="1"/>
</dbReference>
<sequence>MNKNNTVLYLILILILGVLLRLWNIDKPEGMWNDEYLTWSIANLKFPTDFFKGVANNCHAPLHYFYLKGWMFLFRDSDVSLRVSSLVPGVISIFTMFLCAKEYLVKKHGELCSLCAAFITAISGFLIYFSQEVRIYSLTFLIASIVLYYSLKVFNNPSNKNTWLLTLFSVLLIFEHTIGFVFVLFNSCALIAFMQRKKKENNLTNNIIAGIVLCLPLVPFLYGLFAHPRYFSQWWAPFSWSKLLFYFTDLFSPVLKNISNAPPSFLQQIFDNASLNIGFIIFALVPSFICIGLLVKAFQNGRRVNLYLLTVFAATFLTVLIAALFGKIIFLTKYLIELYPILILLVAVGWSTMELKGFKIVLATVFSVLTLFYIVVSYTSPVRLVRNEGQRLVVSALEDMKIKSNDRVLYLYYPPSRFEKYTREENLFFYANSIDKYNFPYIMYPTKSDTYEAFKNGKTLYRDVFLTKNNQKMSNFLYGNYYSKMNKGDRLFIVELKDVAFFDEIRLENIVLDSKAYKRVPFLYLVSSYTRNYSIKKSKENLSYKGHYETGSWMIYLFEKV</sequence>
<evidence type="ECO:0000256" key="4">
    <source>
        <dbReference type="ARBA" id="ARBA00022679"/>
    </source>
</evidence>
<dbReference type="PANTHER" id="PTHR33908">
    <property type="entry name" value="MANNOSYLTRANSFERASE YKCB-RELATED"/>
    <property type="match status" value="1"/>
</dbReference>
<accession>A0A9D1FHQ9</accession>
<evidence type="ECO:0000256" key="3">
    <source>
        <dbReference type="ARBA" id="ARBA00022676"/>
    </source>
</evidence>
<gene>
    <name evidence="9" type="ORF">IAA86_01490</name>
</gene>
<keyword evidence="3" id="KW-0328">Glycosyltransferase</keyword>
<feature type="transmembrane region" description="Helical" evidence="8">
    <location>
        <begin position="206"/>
        <end position="225"/>
    </location>
</feature>
<feature type="transmembrane region" description="Helical" evidence="8">
    <location>
        <begin position="360"/>
        <end position="378"/>
    </location>
</feature>
<feature type="transmembrane region" description="Helical" evidence="8">
    <location>
        <begin position="7"/>
        <end position="25"/>
    </location>
</feature>
<evidence type="ECO:0000256" key="8">
    <source>
        <dbReference type="SAM" id="Phobius"/>
    </source>
</evidence>
<organism evidence="9 10">
    <name type="scientific">Candidatus Galligastranaerophilus intestinavium</name>
    <dbReference type="NCBI Taxonomy" id="2840836"/>
    <lineage>
        <taxon>Bacteria</taxon>
        <taxon>Candidatus Galligastranaerophilus</taxon>
    </lineage>
</organism>
<feature type="transmembrane region" description="Helical" evidence="8">
    <location>
        <begin position="111"/>
        <end position="129"/>
    </location>
</feature>
<reference evidence="9" key="1">
    <citation type="submission" date="2020-10" db="EMBL/GenBank/DDBJ databases">
        <authorList>
            <person name="Gilroy R."/>
        </authorList>
    </citation>
    <scope>NUCLEOTIDE SEQUENCE</scope>
    <source>
        <strain evidence="9">CHK152-2871</strain>
    </source>
</reference>
<reference evidence="9" key="2">
    <citation type="journal article" date="2021" name="PeerJ">
        <title>Extensive microbial diversity within the chicken gut microbiome revealed by metagenomics and culture.</title>
        <authorList>
            <person name="Gilroy R."/>
            <person name="Ravi A."/>
            <person name="Getino M."/>
            <person name="Pursley I."/>
            <person name="Horton D.L."/>
            <person name="Alikhan N.F."/>
            <person name="Baker D."/>
            <person name="Gharbi K."/>
            <person name="Hall N."/>
            <person name="Watson M."/>
            <person name="Adriaenssens E.M."/>
            <person name="Foster-Nyarko E."/>
            <person name="Jarju S."/>
            <person name="Secka A."/>
            <person name="Antonio M."/>
            <person name="Oren A."/>
            <person name="Chaudhuri R.R."/>
            <person name="La Ragione R."/>
            <person name="Hildebrand F."/>
            <person name="Pallen M.J."/>
        </authorList>
    </citation>
    <scope>NUCLEOTIDE SEQUENCE</scope>
    <source>
        <strain evidence="9">CHK152-2871</strain>
    </source>
</reference>
<dbReference type="Proteomes" id="UP000886865">
    <property type="component" value="Unassembled WGS sequence"/>
</dbReference>
<feature type="transmembrane region" description="Helical" evidence="8">
    <location>
        <begin position="275"/>
        <end position="295"/>
    </location>
</feature>
<dbReference type="AlphaFoldDB" id="A0A9D1FHQ9"/>
<keyword evidence="7 8" id="KW-0472">Membrane</keyword>
<evidence type="ECO:0000313" key="10">
    <source>
        <dbReference type="Proteomes" id="UP000886865"/>
    </source>
</evidence>
<keyword evidence="4" id="KW-0808">Transferase</keyword>
<feature type="transmembrane region" description="Helical" evidence="8">
    <location>
        <begin position="336"/>
        <end position="353"/>
    </location>
</feature>
<evidence type="ECO:0000313" key="9">
    <source>
        <dbReference type="EMBL" id="HIS73677.1"/>
    </source>
</evidence>
<keyword evidence="5 8" id="KW-0812">Transmembrane</keyword>
<feature type="transmembrane region" description="Helical" evidence="8">
    <location>
        <begin position="307"/>
        <end position="330"/>
    </location>
</feature>
<comment type="caution">
    <text evidence="9">The sequence shown here is derived from an EMBL/GenBank/DDBJ whole genome shotgun (WGS) entry which is preliminary data.</text>
</comment>
<feature type="transmembrane region" description="Helical" evidence="8">
    <location>
        <begin position="163"/>
        <end position="194"/>
    </location>
</feature>
<name>A0A9D1FHQ9_9BACT</name>
<dbReference type="GO" id="GO:0009103">
    <property type="term" value="P:lipopolysaccharide biosynthetic process"/>
    <property type="evidence" value="ECO:0007669"/>
    <property type="project" value="UniProtKB-ARBA"/>
</dbReference>
<protein>
    <submittedName>
        <fullName evidence="9">Glycosyltransferase family 39 protein</fullName>
    </submittedName>
</protein>
<dbReference type="GO" id="GO:0016763">
    <property type="term" value="F:pentosyltransferase activity"/>
    <property type="evidence" value="ECO:0007669"/>
    <property type="project" value="TreeGrafter"/>
</dbReference>
<evidence type="ECO:0000256" key="2">
    <source>
        <dbReference type="ARBA" id="ARBA00022475"/>
    </source>
</evidence>
<keyword evidence="6 8" id="KW-1133">Transmembrane helix</keyword>
<dbReference type="InterPro" id="IPR050297">
    <property type="entry name" value="LipidA_mod_glycosyltrf_83"/>
</dbReference>
<evidence type="ECO:0000256" key="1">
    <source>
        <dbReference type="ARBA" id="ARBA00004651"/>
    </source>
</evidence>
<dbReference type="EMBL" id="DVJQ01000012">
    <property type="protein sequence ID" value="HIS73677.1"/>
    <property type="molecule type" value="Genomic_DNA"/>
</dbReference>